<keyword evidence="1" id="KW-0812">Transmembrane</keyword>
<keyword evidence="1" id="KW-0472">Membrane</keyword>
<comment type="caution">
    <text evidence="2">The sequence shown here is derived from an EMBL/GenBank/DDBJ whole genome shotgun (WGS) entry which is preliminary data.</text>
</comment>
<evidence type="ECO:0000256" key="1">
    <source>
        <dbReference type="SAM" id="Phobius"/>
    </source>
</evidence>
<proteinExistence type="predicted"/>
<keyword evidence="3" id="KW-1185">Reference proteome</keyword>
<protein>
    <submittedName>
        <fullName evidence="2">Uncharacterized protein</fullName>
    </submittedName>
</protein>
<evidence type="ECO:0000313" key="3">
    <source>
        <dbReference type="Proteomes" id="UP001501772"/>
    </source>
</evidence>
<accession>A0ABP8B4W9</accession>
<dbReference type="EMBL" id="BAABBY010000001">
    <property type="protein sequence ID" value="GAA4198185.1"/>
    <property type="molecule type" value="Genomic_DNA"/>
</dbReference>
<name>A0ABP8B4W9_9SPHI</name>
<organism evidence="2 3">
    <name type="scientific">Pedobacter jeongneungensis</name>
    <dbReference type="NCBI Taxonomy" id="947309"/>
    <lineage>
        <taxon>Bacteria</taxon>
        <taxon>Pseudomonadati</taxon>
        <taxon>Bacteroidota</taxon>
        <taxon>Sphingobacteriia</taxon>
        <taxon>Sphingobacteriales</taxon>
        <taxon>Sphingobacteriaceae</taxon>
        <taxon>Pedobacter</taxon>
    </lineage>
</organism>
<keyword evidence="1" id="KW-1133">Transmembrane helix</keyword>
<evidence type="ECO:0000313" key="2">
    <source>
        <dbReference type="EMBL" id="GAA4198185.1"/>
    </source>
</evidence>
<sequence>MNMKDFLIYAIVFLFGALVLYLVQKLTGLIKTEERSQPNTMDTRTIKQMVNQYRNNHLDAINSTLGLNDAHSVSFGLKTLKKFIADIEYQTKKRNPGIGIGALGVRFYYAAYPKEGEWENFENEKSIGKDYAGKHTLVMIPTLKKKINNGSCQDYDFNPLDESTYLINEREKQRPVAFMAMDSTSNDDQSGQVMAQNHGQLIPPAEAVQETY</sequence>
<gene>
    <name evidence="2" type="ORF">GCM10022289_06540</name>
</gene>
<feature type="transmembrane region" description="Helical" evidence="1">
    <location>
        <begin position="6"/>
        <end position="23"/>
    </location>
</feature>
<reference evidence="3" key="1">
    <citation type="journal article" date="2019" name="Int. J. Syst. Evol. Microbiol.">
        <title>The Global Catalogue of Microorganisms (GCM) 10K type strain sequencing project: providing services to taxonomists for standard genome sequencing and annotation.</title>
        <authorList>
            <consortium name="The Broad Institute Genomics Platform"/>
            <consortium name="The Broad Institute Genome Sequencing Center for Infectious Disease"/>
            <person name="Wu L."/>
            <person name="Ma J."/>
        </authorList>
    </citation>
    <scope>NUCLEOTIDE SEQUENCE [LARGE SCALE GENOMIC DNA]</scope>
    <source>
        <strain evidence="3">JCM 17626</strain>
    </source>
</reference>
<dbReference type="Proteomes" id="UP001501772">
    <property type="component" value="Unassembled WGS sequence"/>
</dbReference>